<reference evidence="2" key="1">
    <citation type="journal article" date="2015" name="BMC Genomics">
        <title>Draft genome of a commonly misdiagnosed multidrug resistant pathogen Candida auris.</title>
        <authorList>
            <person name="Chatterjee S."/>
            <person name="Alampalli S.V."/>
            <person name="Nageshan R.K."/>
            <person name="Chettiar S.T."/>
            <person name="Joshi S."/>
            <person name="Tatu U.S."/>
        </authorList>
    </citation>
    <scope>NUCLEOTIDE SEQUENCE [LARGE SCALE GENOMIC DNA]</scope>
    <source>
        <strain evidence="2">6684</strain>
    </source>
</reference>
<protein>
    <submittedName>
        <fullName evidence="1">Uncharacterized protein</fullName>
    </submittedName>
</protein>
<evidence type="ECO:0000313" key="1">
    <source>
        <dbReference type="EMBL" id="KND96235.1"/>
    </source>
</evidence>
<accession>A0A0L0NRC5</accession>
<evidence type="ECO:0000313" key="2">
    <source>
        <dbReference type="Proteomes" id="UP000037122"/>
    </source>
</evidence>
<gene>
    <name evidence="1" type="ORF">QG37_07362</name>
</gene>
<dbReference type="Proteomes" id="UP000037122">
    <property type="component" value="Unassembled WGS sequence"/>
</dbReference>
<dbReference type="EMBL" id="LGST01000057">
    <property type="protein sequence ID" value="KND96235.1"/>
    <property type="molecule type" value="Genomic_DNA"/>
</dbReference>
<proteinExistence type="predicted"/>
<organism evidence="1 2">
    <name type="scientific">Candidozyma auris</name>
    <name type="common">Yeast</name>
    <name type="synonym">Candida auris</name>
    <dbReference type="NCBI Taxonomy" id="498019"/>
    <lineage>
        <taxon>Eukaryota</taxon>
        <taxon>Fungi</taxon>
        <taxon>Dikarya</taxon>
        <taxon>Ascomycota</taxon>
        <taxon>Saccharomycotina</taxon>
        <taxon>Pichiomycetes</taxon>
        <taxon>Metschnikowiaceae</taxon>
        <taxon>Candidozyma</taxon>
    </lineage>
</organism>
<comment type="caution">
    <text evidence="1">The sequence shown here is derived from an EMBL/GenBank/DDBJ whole genome shotgun (WGS) entry which is preliminary data.</text>
</comment>
<name>A0A0L0NRC5_CANAR</name>
<dbReference type="AlphaFoldDB" id="A0A0L0NRC5"/>
<sequence length="85" mass="9474">MTSSSLRLIRTPSEQRKNVKHKNILWLQLKPLVAKSGGQDVMHGLLDPRTGKKAQESEVGEDLTAKKSVSCIQDSSSHKWKGCLF</sequence>
<dbReference type="VEuPathDB" id="FungiDB:QG37_07362"/>